<keyword evidence="9" id="KW-1185">Reference proteome</keyword>
<keyword evidence="3" id="KW-0539">Nucleus</keyword>
<dbReference type="EnsemblMetazoa" id="tetur05g06860.1">
    <property type="protein sequence ID" value="tetur05g06860.1"/>
    <property type="gene ID" value="tetur05g06860"/>
</dbReference>
<dbReference type="OMA" id="GRITPNH"/>
<evidence type="ECO:0000256" key="6">
    <source>
        <dbReference type="SAM" id="MobiDB-lite"/>
    </source>
</evidence>
<dbReference type="Gene3D" id="1.10.10.10">
    <property type="entry name" value="Winged helix-like DNA-binding domain superfamily/Winged helix DNA-binding domain"/>
    <property type="match status" value="1"/>
</dbReference>
<evidence type="ECO:0000256" key="5">
    <source>
        <dbReference type="PROSITE-ProRule" id="PRU00332"/>
    </source>
</evidence>
<dbReference type="EMBL" id="CAEY01001590">
    <property type="status" value="NOT_ANNOTATED_CDS"/>
    <property type="molecule type" value="Genomic_DNA"/>
</dbReference>
<dbReference type="SUPFAM" id="SSF46785">
    <property type="entry name" value="Winged helix' DNA-binding domain"/>
    <property type="match status" value="1"/>
</dbReference>
<dbReference type="GO" id="GO:0045727">
    <property type="term" value="P:positive regulation of translation"/>
    <property type="evidence" value="ECO:0007669"/>
    <property type="project" value="TreeGrafter"/>
</dbReference>
<dbReference type="InterPro" id="IPR006630">
    <property type="entry name" value="La_HTH"/>
</dbReference>
<dbReference type="HOGENOM" id="CLU_697047_0_0_1"/>
<dbReference type="GO" id="GO:0005634">
    <property type="term" value="C:nucleus"/>
    <property type="evidence" value="ECO:0007669"/>
    <property type="project" value="UniProtKB-SubCell"/>
</dbReference>
<feature type="domain" description="HTH La-type RNA-binding" evidence="7">
    <location>
        <begin position="286"/>
        <end position="378"/>
    </location>
</feature>
<sequence length="396" mass="42700">MELKDNLIKYNFNDKDWPTPGEAVVTTNDETSVECASAKPSLQASIINKGGEIDSSVTNTTTTTQGAKKGSKNKWRPLELEVPTSKPERRPRPSRNHRKDSINLDNSQSSEVPNGGATSSKKYGDNMLQALNNNRINTVSSAPSSSDKGFRGGRRGRGRGRGGLSSQSNPSNSGGGNIGPGSSGPTHRGGGGRSNRGYDPGRITPNHEDFPADIAYYVDYSPISDAAISNEPEIDIGLISPTLGPPTPAAVAAAFVSPAIVPTTTTFVPTAAFFSPYAAAVTTTALQDPNVLKKLIKSQIEYYFSEENLQRDFFLRRKMDEEGYLPISLIASFHRVKALTTEVALVLDALRGSDKVEFNEDGTKLRTIVDPLKWPIFDQTQPQIASTASLGTKFTY</sequence>
<feature type="compositionally biased region" description="Basic residues" evidence="6">
    <location>
        <begin position="151"/>
        <end position="160"/>
    </location>
</feature>
<accession>T1K5N0</accession>
<dbReference type="InterPro" id="IPR002344">
    <property type="entry name" value="Lupus_La"/>
</dbReference>
<evidence type="ECO:0000256" key="2">
    <source>
        <dbReference type="ARBA" id="ARBA00022884"/>
    </source>
</evidence>
<dbReference type="PRINTS" id="PR00302">
    <property type="entry name" value="LUPUSLA"/>
</dbReference>
<evidence type="ECO:0000259" key="7">
    <source>
        <dbReference type="PROSITE" id="PS50961"/>
    </source>
</evidence>
<keyword evidence="2 5" id="KW-0694">RNA-binding</keyword>
<dbReference type="FunFam" id="1.10.10.10:FF:000131">
    <property type="entry name" value="la-related protein 1B isoform X2"/>
    <property type="match status" value="1"/>
</dbReference>
<feature type="compositionally biased region" description="Polar residues" evidence="6">
    <location>
        <begin position="135"/>
        <end position="147"/>
    </location>
</feature>
<comment type="subcellular location">
    <subcellularLocation>
        <location evidence="1">Nucleus</location>
    </subcellularLocation>
</comment>
<feature type="compositionally biased region" description="Gly residues" evidence="6">
    <location>
        <begin position="173"/>
        <end position="194"/>
    </location>
</feature>
<feature type="region of interest" description="Disordered" evidence="6">
    <location>
        <begin position="50"/>
        <end position="123"/>
    </location>
</feature>
<dbReference type="STRING" id="32264.T1K5N0"/>
<proteinExistence type="predicted"/>
<dbReference type="PROSITE" id="PS50961">
    <property type="entry name" value="HTH_LA"/>
    <property type="match status" value="1"/>
</dbReference>
<dbReference type="InterPro" id="IPR045180">
    <property type="entry name" value="La_dom_prot"/>
</dbReference>
<dbReference type="InterPro" id="IPR036388">
    <property type="entry name" value="WH-like_DNA-bd_sf"/>
</dbReference>
<dbReference type="AlphaFoldDB" id="T1K5N0"/>
<reference evidence="8" key="2">
    <citation type="submission" date="2015-06" db="UniProtKB">
        <authorList>
            <consortium name="EnsemblMetazoa"/>
        </authorList>
    </citation>
    <scope>IDENTIFICATION</scope>
</reference>
<organism evidence="8 9">
    <name type="scientific">Tetranychus urticae</name>
    <name type="common">Two-spotted spider mite</name>
    <dbReference type="NCBI Taxonomy" id="32264"/>
    <lineage>
        <taxon>Eukaryota</taxon>
        <taxon>Metazoa</taxon>
        <taxon>Ecdysozoa</taxon>
        <taxon>Arthropoda</taxon>
        <taxon>Chelicerata</taxon>
        <taxon>Arachnida</taxon>
        <taxon>Acari</taxon>
        <taxon>Acariformes</taxon>
        <taxon>Trombidiformes</taxon>
        <taxon>Prostigmata</taxon>
        <taxon>Eleutherengona</taxon>
        <taxon>Raphignathae</taxon>
        <taxon>Tetranychoidea</taxon>
        <taxon>Tetranychidae</taxon>
        <taxon>Tetranychus</taxon>
    </lineage>
</organism>
<dbReference type="GO" id="GO:1990904">
    <property type="term" value="C:ribonucleoprotein complex"/>
    <property type="evidence" value="ECO:0007669"/>
    <property type="project" value="InterPro"/>
</dbReference>
<dbReference type="OrthoDB" id="340227at2759"/>
<dbReference type="InterPro" id="IPR036390">
    <property type="entry name" value="WH_DNA-bd_sf"/>
</dbReference>
<gene>
    <name evidence="8" type="primary">107360401</name>
</gene>
<dbReference type="GO" id="GO:0010494">
    <property type="term" value="C:cytoplasmic stress granule"/>
    <property type="evidence" value="ECO:0007669"/>
    <property type="project" value="TreeGrafter"/>
</dbReference>
<evidence type="ECO:0000256" key="4">
    <source>
        <dbReference type="ARBA" id="ARBA00072183"/>
    </source>
</evidence>
<dbReference type="GO" id="GO:0008187">
    <property type="term" value="F:poly-pyrimidine tract binding"/>
    <property type="evidence" value="ECO:0007669"/>
    <property type="project" value="UniProtKB-ARBA"/>
</dbReference>
<reference evidence="9" key="1">
    <citation type="submission" date="2011-08" db="EMBL/GenBank/DDBJ databases">
        <authorList>
            <person name="Rombauts S."/>
        </authorList>
    </citation>
    <scope>NUCLEOTIDE SEQUENCE</scope>
    <source>
        <strain evidence="9">London</strain>
    </source>
</reference>
<dbReference type="GO" id="GO:0006396">
    <property type="term" value="P:RNA processing"/>
    <property type="evidence" value="ECO:0007669"/>
    <property type="project" value="InterPro"/>
</dbReference>
<evidence type="ECO:0000313" key="9">
    <source>
        <dbReference type="Proteomes" id="UP000015104"/>
    </source>
</evidence>
<evidence type="ECO:0000256" key="3">
    <source>
        <dbReference type="ARBA" id="ARBA00023242"/>
    </source>
</evidence>
<protein>
    <recommendedName>
        <fullName evidence="4">La-related protein 1</fullName>
    </recommendedName>
</protein>
<dbReference type="Pfam" id="PF05383">
    <property type="entry name" value="La"/>
    <property type="match status" value="1"/>
</dbReference>
<dbReference type="SMART" id="SM00715">
    <property type="entry name" value="LA"/>
    <property type="match status" value="1"/>
</dbReference>
<name>T1K5N0_TETUR</name>
<dbReference type="PANTHER" id="PTHR22792">
    <property type="entry name" value="LUPUS LA PROTEIN-RELATED"/>
    <property type="match status" value="1"/>
</dbReference>
<evidence type="ECO:0000256" key="1">
    <source>
        <dbReference type="ARBA" id="ARBA00004123"/>
    </source>
</evidence>
<dbReference type="PANTHER" id="PTHR22792:SF132">
    <property type="entry name" value="LA-RELATED PROTEIN 1"/>
    <property type="match status" value="1"/>
</dbReference>
<dbReference type="GO" id="GO:0005829">
    <property type="term" value="C:cytosol"/>
    <property type="evidence" value="ECO:0007669"/>
    <property type="project" value="TreeGrafter"/>
</dbReference>
<feature type="compositionally biased region" description="Polar residues" evidence="6">
    <location>
        <begin position="103"/>
        <end position="121"/>
    </location>
</feature>
<dbReference type="eggNOG" id="KOG2590">
    <property type="taxonomic scope" value="Eukaryota"/>
</dbReference>
<evidence type="ECO:0000313" key="8">
    <source>
        <dbReference type="EnsemblMetazoa" id="tetur05g06860.1"/>
    </source>
</evidence>
<dbReference type="Proteomes" id="UP000015104">
    <property type="component" value="Unassembled WGS sequence"/>
</dbReference>
<feature type="region of interest" description="Disordered" evidence="6">
    <location>
        <begin position="135"/>
        <end position="207"/>
    </location>
</feature>